<accession>A0A7W7YLF1</accession>
<protein>
    <submittedName>
        <fullName evidence="1">Uncharacterized protein</fullName>
    </submittedName>
</protein>
<organism evidence="1 2">
    <name type="scientific">Prosthecobacter dejongeii</name>
    <dbReference type="NCBI Taxonomy" id="48465"/>
    <lineage>
        <taxon>Bacteria</taxon>
        <taxon>Pseudomonadati</taxon>
        <taxon>Verrucomicrobiota</taxon>
        <taxon>Verrucomicrobiia</taxon>
        <taxon>Verrucomicrobiales</taxon>
        <taxon>Verrucomicrobiaceae</taxon>
        <taxon>Prosthecobacter</taxon>
    </lineage>
</organism>
<proteinExistence type="predicted"/>
<reference evidence="1 2" key="1">
    <citation type="submission" date="2020-08" db="EMBL/GenBank/DDBJ databases">
        <title>Genomic Encyclopedia of Type Strains, Phase IV (KMG-IV): sequencing the most valuable type-strain genomes for metagenomic binning, comparative biology and taxonomic classification.</title>
        <authorList>
            <person name="Goeker M."/>
        </authorList>
    </citation>
    <scope>NUCLEOTIDE SEQUENCE [LARGE SCALE GENOMIC DNA]</scope>
    <source>
        <strain evidence="1 2">DSM 12251</strain>
    </source>
</reference>
<dbReference type="AlphaFoldDB" id="A0A7W7YLF1"/>
<sequence>MAGRVRLVSDSSSLNWHTTHQQMHTTQTLFNIKARQCANTGEPDGWNMLVAQQQNRFKRSCVTFFYETKHGQITARRQPLGFHN</sequence>
<comment type="caution">
    <text evidence="1">The sequence shown here is derived from an EMBL/GenBank/DDBJ whole genome shotgun (WGS) entry which is preliminary data.</text>
</comment>
<keyword evidence="2" id="KW-1185">Reference proteome</keyword>
<name>A0A7W7YLF1_9BACT</name>
<gene>
    <name evidence="1" type="ORF">HNQ64_002643</name>
</gene>
<dbReference type="EMBL" id="JACHIF010000005">
    <property type="protein sequence ID" value="MBB5038380.1"/>
    <property type="molecule type" value="Genomic_DNA"/>
</dbReference>
<evidence type="ECO:0000313" key="1">
    <source>
        <dbReference type="EMBL" id="MBB5038380.1"/>
    </source>
</evidence>
<dbReference type="Proteomes" id="UP000534294">
    <property type="component" value="Unassembled WGS sequence"/>
</dbReference>
<evidence type="ECO:0000313" key="2">
    <source>
        <dbReference type="Proteomes" id="UP000534294"/>
    </source>
</evidence>